<name>A0A4Y2PDG7_ARAVE</name>
<sequence length="109" mass="11737">MAVEVSQQELKIAVATAVHTIDSKVCSRVMDGFQNRFIAVLVKEGDCEDLDQSGLGDEGVDQVGLGEEVLDQLVFGVGNPLGWVLDVIFAECDDIRAFCEPRVKGGVEP</sequence>
<keyword evidence="2" id="KW-1185">Reference proteome</keyword>
<comment type="caution">
    <text evidence="1">The sequence shown here is derived from an EMBL/GenBank/DDBJ whole genome shotgun (WGS) entry which is preliminary data.</text>
</comment>
<proteinExistence type="predicted"/>
<gene>
    <name evidence="1" type="ORF">AVEN_272101_1</name>
</gene>
<protein>
    <submittedName>
        <fullName evidence="1">Uncharacterized protein</fullName>
    </submittedName>
</protein>
<dbReference type="AlphaFoldDB" id="A0A4Y2PDG7"/>
<organism evidence="1 2">
    <name type="scientific">Araneus ventricosus</name>
    <name type="common">Orbweaver spider</name>
    <name type="synonym">Epeira ventricosa</name>
    <dbReference type="NCBI Taxonomy" id="182803"/>
    <lineage>
        <taxon>Eukaryota</taxon>
        <taxon>Metazoa</taxon>
        <taxon>Ecdysozoa</taxon>
        <taxon>Arthropoda</taxon>
        <taxon>Chelicerata</taxon>
        <taxon>Arachnida</taxon>
        <taxon>Araneae</taxon>
        <taxon>Araneomorphae</taxon>
        <taxon>Entelegynae</taxon>
        <taxon>Araneoidea</taxon>
        <taxon>Araneidae</taxon>
        <taxon>Araneus</taxon>
    </lineage>
</organism>
<accession>A0A4Y2PDG7</accession>
<evidence type="ECO:0000313" key="2">
    <source>
        <dbReference type="Proteomes" id="UP000499080"/>
    </source>
</evidence>
<reference evidence="1 2" key="1">
    <citation type="journal article" date="2019" name="Sci. Rep.">
        <title>Orb-weaving spider Araneus ventricosus genome elucidates the spidroin gene catalogue.</title>
        <authorList>
            <person name="Kono N."/>
            <person name="Nakamura H."/>
            <person name="Ohtoshi R."/>
            <person name="Moran D.A.P."/>
            <person name="Shinohara A."/>
            <person name="Yoshida Y."/>
            <person name="Fujiwara M."/>
            <person name="Mori M."/>
            <person name="Tomita M."/>
            <person name="Arakawa K."/>
        </authorList>
    </citation>
    <scope>NUCLEOTIDE SEQUENCE [LARGE SCALE GENOMIC DNA]</scope>
</reference>
<dbReference type="Proteomes" id="UP000499080">
    <property type="component" value="Unassembled WGS sequence"/>
</dbReference>
<evidence type="ECO:0000313" key="1">
    <source>
        <dbReference type="EMBL" id="GBN49251.1"/>
    </source>
</evidence>
<dbReference type="EMBL" id="BGPR01011028">
    <property type="protein sequence ID" value="GBN49251.1"/>
    <property type="molecule type" value="Genomic_DNA"/>
</dbReference>